<dbReference type="Proteomes" id="UP000265742">
    <property type="component" value="Unassembled WGS sequence"/>
</dbReference>
<dbReference type="PANTHER" id="PTHR42718:SF46">
    <property type="entry name" value="BLR6921 PROTEIN"/>
    <property type="match status" value="1"/>
</dbReference>
<dbReference type="PANTHER" id="PTHR42718">
    <property type="entry name" value="MAJOR FACILITATOR SUPERFAMILY MULTIDRUG TRANSPORTER MFSC"/>
    <property type="match status" value="1"/>
</dbReference>
<feature type="transmembrane region" description="Helical" evidence="7">
    <location>
        <begin position="349"/>
        <end position="374"/>
    </location>
</feature>
<keyword evidence="4 7" id="KW-0812">Transmembrane</keyword>
<dbReference type="EMBL" id="QXTG01000002">
    <property type="protein sequence ID" value="RIX28296.1"/>
    <property type="molecule type" value="Genomic_DNA"/>
</dbReference>
<feature type="transmembrane region" description="Helical" evidence="7">
    <location>
        <begin position="326"/>
        <end position="343"/>
    </location>
</feature>
<evidence type="ECO:0000256" key="6">
    <source>
        <dbReference type="ARBA" id="ARBA00023136"/>
    </source>
</evidence>
<keyword evidence="3" id="KW-1003">Cell membrane</keyword>
<feature type="transmembrane region" description="Helical" evidence="7">
    <location>
        <begin position="96"/>
        <end position="118"/>
    </location>
</feature>
<dbReference type="SUPFAM" id="SSF103473">
    <property type="entry name" value="MFS general substrate transporter"/>
    <property type="match status" value="1"/>
</dbReference>
<feature type="transmembrane region" description="Helical" evidence="7">
    <location>
        <begin position="260"/>
        <end position="282"/>
    </location>
</feature>
<keyword evidence="2" id="KW-0813">Transport</keyword>
<evidence type="ECO:0000256" key="5">
    <source>
        <dbReference type="ARBA" id="ARBA00022989"/>
    </source>
</evidence>
<evidence type="ECO:0000256" key="4">
    <source>
        <dbReference type="ARBA" id="ARBA00022692"/>
    </source>
</evidence>
<dbReference type="Gene3D" id="1.20.1250.20">
    <property type="entry name" value="MFS general substrate transporter like domains"/>
    <property type="match status" value="1"/>
</dbReference>
<dbReference type="OrthoDB" id="7375466at2"/>
<comment type="caution">
    <text evidence="9">The sequence shown here is derived from an EMBL/GenBank/DDBJ whole genome shotgun (WGS) entry which is preliminary data.</text>
</comment>
<feature type="transmembrane region" description="Helical" evidence="7">
    <location>
        <begin position="39"/>
        <end position="59"/>
    </location>
</feature>
<dbReference type="GO" id="GO:0005886">
    <property type="term" value="C:plasma membrane"/>
    <property type="evidence" value="ECO:0007669"/>
    <property type="project" value="UniProtKB-SubCell"/>
</dbReference>
<dbReference type="GO" id="GO:0022857">
    <property type="term" value="F:transmembrane transporter activity"/>
    <property type="evidence" value="ECO:0007669"/>
    <property type="project" value="InterPro"/>
</dbReference>
<evidence type="ECO:0000313" key="10">
    <source>
        <dbReference type="Proteomes" id="UP000265742"/>
    </source>
</evidence>
<feature type="transmembrane region" description="Helical" evidence="7">
    <location>
        <begin position="71"/>
        <end position="90"/>
    </location>
</feature>
<evidence type="ECO:0000313" key="9">
    <source>
        <dbReference type="EMBL" id="RIX28296.1"/>
    </source>
</evidence>
<reference evidence="10" key="1">
    <citation type="submission" date="2018-09" db="EMBL/GenBank/DDBJ databases">
        <authorList>
            <person name="Kim I."/>
        </authorList>
    </citation>
    <scope>NUCLEOTIDE SEQUENCE [LARGE SCALE GENOMIC DNA]</scope>
    <source>
        <strain evidence="10">DD4a</strain>
    </source>
</reference>
<evidence type="ECO:0000256" key="7">
    <source>
        <dbReference type="SAM" id="Phobius"/>
    </source>
</evidence>
<sequence>MRRPLVLALCLVQFVDVLGVTSGTTAIPSITADLSAPPSAAAVLASAYPTAFGAFLVLGARAGERFGHRRLLLGGVAAFGVIGVLGALAPGVGTVAAARALQGCAAAVSVPSALRLLLAAAPDPAARRRALGGWTAAGATAGACGFLVGGLLTQVAGWPAVLWIAGPVAAVLLLALTPLTAAVRSDRDPVLRLGAAGGLLLVAAVGSLVLGASFAEQPATRPGGVALLVAGLVLAGLLVGQQRRTSTPLLPAGGLRDANLRTGVLASFVNTATTSPVAVLATVELQEELHVSPLVAGLALLPTSIGAVVGALVAPRLGAALRPRSAAAVGLVGIAIGDSAFGLTPPSVLGTATVTTVVGIGLGIASIPATAIATDVPAALVGGSTGAVNTAAQLGTALGVAALVVLAGVTGVDLADGAAAALAAGAAAALVVADRRRPPRPAGA</sequence>
<keyword evidence="6 7" id="KW-0472">Membrane</keyword>
<dbReference type="InterPro" id="IPR036259">
    <property type="entry name" value="MFS_trans_sf"/>
</dbReference>
<feature type="transmembrane region" description="Helical" evidence="7">
    <location>
        <begin position="158"/>
        <end position="181"/>
    </location>
</feature>
<feature type="transmembrane region" description="Helical" evidence="7">
    <location>
        <begin position="414"/>
        <end position="433"/>
    </location>
</feature>
<accession>A0A3A1U1G3</accession>
<dbReference type="InterPro" id="IPR020846">
    <property type="entry name" value="MFS_dom"/>
</dbReference>
<dbReference type="InterPro" id="IPR011701">
    <property type="entry name" value="MFS"/>
</dbReference>
<feature type="transmembrane region" description="Helical" evidence="7">
    <location>
        <begin position="193"/>
        <end position="215"/>
    </location>
</feature>
<feature type="transmembrane region" description="Helical" evidence="7">
    <location>
        <begin position="130"/>
        <end position="152"/>
    </location>
</feature>
<dbReference type="AlphaFoldDB" id="A0A3A1U1G3"/>
<dbReference type="RefSeq" id="WP_119482606.1">
    <property type="nucleotide sequence ID" value="NZ_QXTG01000002.1"/>
</dbReference>
<feature type="transmembrane region" description="Helical" evidence="7">
    <location>
        <begin position="386"/>
        <end position="408"/>
    </location>
</feature>
<feature type="transmembrane region" description="Helical" evidence="7">
    <location>
        <begin position="294"/>
        <end position="314"/>
    </location>
</feature>
<feature type="transmembrane region" description="Helical" evidence="7">
    <location>
        <begin position="221"/>
        <end position="239"/>
    </location>
</feature>
<protein>
    <submittedName>
        <fullName evidence="9">MFS transporter</fullName>
    </submittedName>
</protein>
<evidence type="ECO:0000256" key="2">
    <source>
        <dbReference type="ARBA" id="ARBA00022448"/>
    </source>
</evidence>
<keyword evidence="10" id="KW-1185">Reference proteome</keyword>
<comment type="subcellular location">
    <subcellularLocation>
        <location evidence="1">Cell membrane</location>
        <topology evidence="1">Multi-pass membrane protein</topology>
    </subcellularLocation>
</comment>
<organism evidence="9 10">
    <name type="scientific">Amnibacterium setariae</name>
    <dbReference type="NCBI Taxonomy" id="2306585"/>
    <lineage>
        <taxon>Bacteria</taxon>
        <taxon>Bacillati</taxon>
        <taxon>Actinomycetota</taxon>
        <taxon>Actinomycetes</taxon>
        <taxon>Micrococcales</taxon>
        <taxon>Microbacteriaceae</taxon>
        <taxon>Amnibacterium</taxon>
    </lineage>
</organism>
<evidence type="ECO:0000259" key="8">
    <source>
        <dbReference type="PROSITE" id="PS50850"/>
    </source>
</evidence>
<keyword evidence="5 7" id="KW-1133">Transmembrane helix</keyword>
<dbReference type="Pfam" id="PF07690">
    <property type="entry name" value="MFS_1"/>
    <property type="match status" value="2"/>
</dbReference>
<evidence type="ECO:0000256" key="3">
    <source>
        <dbReference type="ARBA" id="ARBA00022475"/>
    </source>
</evidence>
<feature type="domain" description="Major facilitator superfamily (MFS) profile" evidence="8">
    <location>
        <begin position="5"/>
        <end position="437"/>
    </location>
</feature>
<proteinExistence type="predicted"/>
<evidence type="ECO:0000256" key="1">
    <source>
        <dbReference type="ARBA" id="ARBA00004651"/>
    </source>
</evidence>
<dbReference type="PROSITE" id="PS50850">
    <property type="entry name" value="MFS"/>
    <property type="match status" value="1"/>
</dbReference>
<dbReference type="Gene3D" id="1.20.1720.10">
    <property type="entry name" value="Multidrug resistance protein D"/>
    <property type="match status" value="1"/>
</dbReference>
<name>A0A3A1U1G3_9MICO</name>
<gene>
    <name evidence="9" type="ORF">D1781_12660</name>
</gene>